<keyword evidence="1" id="KW-0812">Transmembrane</keyword>
<sequence length="187" mass="20886">MMTISKVLSLSALYSQLLLAASILISIGEPHSPAFLLFANDLEIVLSYFLSLEHERQVKTSYLSCRVLDTFCQLSRHLSYPSSLGTPLRQLNWTRNSCHEILGEYLSGLSTSADANRTTSPLLGSVTLSAILETPYCVFSFSFASFFPLFFLLFFDSSSVSFETTCRLEWELSSWIPIPQENALKSG</sequence>
<evidence type="ECO:0000256" key="1">
    <source>
        <dbReference type="SAM" id="Phobius"/>
    </source>
</evidence>
<feature type="transmembrane region" description="Helical" evidence="1">
    <location>
        <begin position="7"/>
        <end position="28"/>
    </location>
</feature>
<feature type="transmembrane region" description="Helical" evidence="1">
    <location>
        <begin position="136"/>
        <end position="155"/>
    </location>
</feature>
<accession>A0A9P8W7W3</accession>
<organism evidence="2 3">
    <name type="scientific">Thelonectria olida</name>
    <dbReference type="NCBI Taxonomy" id="1576542"/>
    <lineage>
        <taxon>Eukaryota</taxon>
        <taxon>Fungi</taxon>
        <taxon>Dikarya</taxon>
        <taxon>Ascomycota</taxon>
        <taxon>Pezizomycotina</taxon>
        <taxon>Sordariomycetes</taxon>
        <taxon>Hypocreomycetidae</taxon>
        <taxon>Hypocreales</taxon>
        <taxon>Nectriaceae</taxon>
        <taxon>Thelonectria</taxon>
    </lineage>
</organism>
<keyword evidence="3" id="KW-1185">Reference proteome</keyword>
<name>A0A9P8W7W3_9HYPO</name>
<dbReference type="Proteomes" id="UP000777438">
    <property type="component" value="Unassembled WGS sequence"/>
</dbReference>
<reference evidence="2 3" key="1">
    <citation type="journal article" date="2021" name="Nat. Commun.">
        <title>Genetic determinants of endophytism in the Arabidopsis root mycobiome.</title>
        <authorList>
            <person name="Mesny F."/>
            <person name="Miyauchi S."/>
            <person name="Thiergart T."/>
            <person name="Pickel B."/>
            <person name="Atanasova L."/>
            <person name="Karlsson M."/>
            <person name="Huettel B."/>
            <person name="Barry K.W."/>
            <person name="Haridas S."/>
            <person name="Chen C."/>
            <person name="Bauer D."/>
            <person name="Andreopoulos W."/>
            <person name="Pangilinan J."/>
            <person name="LaButti K."/>
            <person name="Riley R."/>
            <person name="Lipzen A."/>
            <person name="Clum A."/>
            <person name="Drula E."/>
            <person name="Henrissat B."/>
            <person name="Kohler A."/>
            <person name="Grigoriev I.V."/>
            <person name="Martin F.M."/>
            <person name="Hacquard S."/>
        </authorList>
    </citation>
    <scope>NUCLEOTIDE SEQUENCE [LARGE SCALE GENOMIC DNA]</scope>
    <source>
        <strain evidence="2 3">MPI-CAGE-CH-0241</strain>
    </source>
</reference>
<protein>
    <submittedName>
        <fullName evidence="2">Uncharacterized protein</fullName>
    </submittedName>
</protein>
<gene>
    <name evidence="2" type="ORF">B0T10DRAFT_485984</name>
</gene>
<evidence type="ECO:0000313" key="3">
    <source>
        <dbReference type="Proteomes" id="UP000777438"/>
    </source>
</evidence>
<comment type="caution">
    <text evidence="2">The sequence shown here is derived from an EMBL/GenBank/DDBJ whole genome shotgun (WGS) entry which is preliminary data.</text>
</comment>
<dbReference type="EMBL" id="JAGPYM010000009">
    <property type="protein sequence ID" value="KAH6890476.1"/>
    <property type="molecule type" value="Genomic_DNA"/>
</dbReference>
<dbReference type="AlphaFoldDB" id="A0A9P8W7W3"/>
<keyword evidence="1" id="KW-0472">Membrane</keyword>
<evidence type="ECO:0000313" key="2">
    <source>
        <dbReference type="EMBL" id="KAH6890476.1"/>
    </source>
</evidence>
<proteinExistence type="predicted"/>
<keyword evidence="1" id="KW-1133">Transmembrane helix</keyword>